<reference evidence="2 3" key="1">
    <citation type="journal article" date="2016" name="Int. J. Syst. Evol. Microbiol.">
        <title>Panacibacter ginsenosidivorans gen. nov., sp. nov., with ginsenoside converting activity isolated from soil of a ginseng field.</title>
        <authorList>
            <person name="Siddiqi M.Z."/>
            <person name="Muhammad Shafi S."/>
            <person name="Choi K.D."/>
            <person name="Im W.T."/>
        </authorList>
    </citation>
    <scope>NUCLEOTIDE SEQUENCE [LARGE SCALE GENOMIC DNA]</scope>
    <source>
        <strain evidence="2 3">Gsoil1550</strain>
    </source>
</reference>
<dbReference type="OrthoDB" id="9811523at2"/>
<gene>
    <name evidence="2" type="ORF">FRZ67_07985</name>
</gene>
<dbReference type="InterPro" id="IPR000182">
    <property type="entry name" value="GNAT_dom"/>
</dbReference>
<protein>
    <submittedName>
        <fullName evidence="2">GNAT family N-acetyltransferase</fullName>
    </submittedName>
</protein>
<evidence type="ECO:0000259" key="1">
    <source>
        <dbReference type="PROSITE" id="PS51186"/>
    </source>
</evidence>
<dbReference type="Gene3D" id="3.40.630.30">
    <property type="match status" value="1"/>
</dbReference>
<dbReference type="InterPro" id="IPR051531">
    <property type="entry name" value="N-acetyltransferase"/>
</dbReference>
<dbReference type="PANTHER" id="PTHR43792:SF1">
    <property type="entry name" value="N-ACETYLTRANSFERASE DOMAIN-CONTAINING PROTEIN"/>
    <property type="match status" value="1"/>
</dbReference>
<dbReference type="PROSITE" id="PS51186">
    <property type="entry name" value="GNAT"/>
    <property type="match status" value="1"/>
</dbReference>
<dbReference type="KEGG" id="pgin:FRZ67_07985"/>
<evidence type="ECO:0000313" key="3">
    <source>
        <dbReference type="Proteomes" id="UP000321533"/>
    </source>
</evidence>
<evidence type="ECO:0000313" key="2">
    <source>
        <dbReference type="EMBL" id="QEC67236.1"/>
    </source>
</evidence>
<dbReference type="PANTHER" id="PTHR43792">
    <property type="entry name" value="GNAT FAMILY, PUTATIVE (AFU_ORTHOLOGUE AFUA_3G00765)-RELATED-RELATED"/>
    <property type="match status" value="1"/>
</dbReference>
<dbReference type="GO" id="GO:0016747">
    <property type="term" value="F:acyltransferase activity, transferring groups other than amino-acyl groups"/>
    <property type="evidence" value="ECO:0007669"/>
    <property type="project" value="InterPro"/>
</dbReference>
<dbReference type="InterPro" id="IPR016181">
    <property type="entry name" value="Acyl_CoA_acyltransferase"/>
</dbReference>
<dbReference type="Pfam" id="PF13302">
    <property type="entry name" value="Acetyltransf_3"/>
    <property type="match status" value="1"/>
</dbReference>
<feature type="domain" description="N-acetyltransferase" evidence="1">
    <location>
        <begin position="13"/>
        <end position="174"/>
    </location>
</feature>
<keyword evidence="2" id="KW-0808">Transferase</keyword>
<dbReference type="RefSeq" id="WP_147189043.1">
    <property type="nucleotide sequence ID" value="NZ_CP042435.1"/>
</dbReference>
<dbReference type="SUPFAM" id="SSF55729">
    <property type="entry name" value="Acyl-CoA N-acyltransferases (Nat)"/>
    <property type="match status" value="1"/>
</dbReference>
<dbReference type="CDD" id="cd04301">
    <property type="entry name" value="NAT_SF"/>
    <property type="match status" value="1"/>
</dbReference>
<organism evidence="2 3">
    <name type="scientific">Panacibacter ginsenosidivorans</name>
    <dbReference type="NCBI Taxonomy" id="1813871"/>
    <lineage>
        <taxon>Bacteria</taxon>
        <taxon>Pseudomonadati</taxon>
        <taxon>Bacteroidota</taxon>
        <taxon>Chitinophagia</taxon>
        <taxon>Chitinophagales</taxon>
        <taxon>Chitinophagaceae</taxon>
        <taxon>Panacibacter</taxon>
    </lineage>
</organism>
<name>A0A5B8V944_9BACT</name>
<sequence>MNYLLENEQSVRLLFRRLEESDFDTWLEFYKDPSSTYQWFSEITDAATNCRMWFDKTFYRYANNLGGMNVLTDKATNALVGMCGLLMQTVDGTEELEIGYSIMPAFRNKGYATEAAVKCKEFAFENKFRDSLISIIAVKNLESQRVALKNNMQLEKTTIYSYNLVHIFRVCNKEVKSKKALNTT</sequence>
<proteinExistence type="predicted"/>
<dbReference type="EMBL" id="CP042435">
    <property type="protein sequence ID" value="QEC67236.1"/>
    <property type="molecule type" value="Genomic_DNA"/>
</dbReference>
<dbReference type="Proteomes" id="UP000321533">
    <property type="component" value="Chromosome"/>
</dbReference>
<keyword evidence="3" id="KW-1185">Reference proteome</keyword>
<dbReference type="AlphaFoldDB" id="A0A5B8V944"/>
<accession>A0A5B8V944</accession>